<dbReference type="PANTHER" id="PTHR21192:SF2">
    <property type="entry name" value="NADH DEHYDROGENASE [UBIQUINONE] 1 ALPHA SUBCOMPLEX ASSEMBLY FACTOR 3"/>
    <property type="match status" value="1"/>
</dbReference>
<dbReference type="InterPro" id="IPR007523">
    <property type="entry name" value="NDUFAF3/AAMDC"/>
</dbReference>
<keyword evidence="2" id="KW-1185">Reference proteome</keyword>
<name>A0ABV2BNL3_9GAMM</name>
<proteinExistence type="predicted"/>
<sequence length="122" mass="13518">MLIQKEPNTGPVSIKHYSPGKIHISGQDYQCTLHLTPTSLTPVGDDIQFSTLTTDYLLSLTDSETEVLIIGTGESHQFISTDIVQTLNQQGVAIEVMATRQACHTFQVLNYELRKVVALLFL</sequence>
<protein>
    <submittedName>
        <fullName evidence="1">Mth938-like domain-containing protein</fullName>
    </submittedName>
</protein>
<dbReference type="EMBL" id="JBEVCJ010000001">
    <property type="protein sequence ID" value="MET1253520.1"/>
    <property type="molecule type" value="Genomic_DNA"/>
</dbReference>
<dbReference type="Proteomes" id="UP001548189">
    <property type="component" value="Unassembled WGS sequence"/>
</dbReference>
<accession>A0ABV2BNL3</accession>
<evidence type="ECO:0000313" key="1">
    <source>
        <dbReference type="EMBL" id="MET1253520.1"/>
    </source>
</evidence>
<dbReference type="PANTHER" id="PTHR21192">
    <property type="entry name" value="NUCLEAR PROTEIN E3-3"/>
    <property type="match status" value="1"/>
</dbReference>
<dbReference type="SUPFAM" id="SSF64076">
    <property type="entry name" value="MTH938-like"/>
    <property type="match status" value="1"/>
</dbReference>
<reference evidence="1 2" key="1">
    <citation type="submission" date="2024-06" db="EMBL/GenBank/DDBJ databases">
        <authorList>
            <person name="Li F."/>
        </authorList>
    </citation>
    <scope>NUCLEOTIDE SEQUENCE [LARGE SCALE GENOMIC DNA]</scope>
    <source>
        <strain evidence="1 2">GXAS 311</strain>
    </source>
</reference>
<gene>
    <name evidence="1" type="ORF">ABVT43_00120</name>
</gene>
<comment type="caution">
    <text evidence="1">The sequence shown here is derived from an EMBL/GenBank/DDBJ whole genome shotgun (WGS) entry which is preliminary data.</text>
</comment>
<organism evidence="1 2">
    <name type="scientific">Aliikangiella maris</name>
    <dbReference type="NCBI Taxonomy" id="3162458"/>
    <lineage>
        <taxon>Bacteria</taxon>
        <taxon>Pseudomonadati</taxon>
        <taxon>Pseudomonadota</taxon>
        <taxon>Gammaproteobacteria</taxon>
        <taxon>Oceanospirillales</taxon>
        <taxon>Pleioneaceae</taxon>
        <taxon>Aliikangiella</taxon>
    </lineage>
</organism>
<dbReference type="CDD" id="cd00248">
    <property type="entry name" value="Mth938-like"/>
    <property type="match status" value="1"/>
</dbReference>
<dbReference type="InterPro" id="IPR036748">
    <property type="entry name" value="MTH938-like_sf"/>
</dbReference>
<dbReference type="Gene3D" id="3.40.1230.10">
    <property type="entry name" value="MTH938-like"/>
    <property type="match status" value="1"/>
</dbReference>
<evidence type="ECO:0000313" key="2">
    <source>
        <dbReference type="Proteomes" id="UP001548189"/>
    </source>
</evidence>
<dbReference type="Pfam" id="PF04430">
    <property type="entry name" value="DUF498"/>
    <property type="match status" value="1"/>
</dbReference>